<proteinExistence type="predicted"/>
<protein>
    <recommendedName>
        <fullName evidence="1">YgjP-like metallopeptidase domain-containing protein</fullName>
    </recommendedName>
</protein>
<feature type="domain" description="YgjP-like metallopeptidase" evidence="1">
    <location>
        <begin position="23"/>
        <end position="175"/>
    </location>
</feature>
<dbReference type="Pfam" id="PF01863">
    <property type="entry name" value="YgjP-like"/>
    <property type="match status" value="1"/>
</dbReference>
<accession>A0A1I3V301</accession>
<evidence type="ECO:0000259" key="1">
    <source>
        <dbReference type="Pfam" id="PF01863"/>
    </source>
</evidence>
<name>A0A1I3V301_HALDA</name>
<dbReference type="InterPro" id="IPR002725">
    <property type="entry name" value="YgjP-like_metallopeptidase"/>
</dbReference>
<dbReference type="AlphaFoldDB" id="A0A1I3V301"/>
<organism evidence="2 3">
    <name type="scientific">Halobacillus dabanensis</name>
    <dbReference type="NCBI Taxonomy" id="240302"/>
    <lineage>
        <taxon>Bacteria</taxon>
        <taxon>Bacillati</taxon>
        <taxon>Bacillota</taxon>
        <taxon>Bacilli</taxon>
        <taxon>Bacillales</taxon>
        <taxon>Bacillaceae</taxon>
        <taxon>Halobacillus</taxon>
    </lineage>
</organism>
<reference evidence="3" key="1">
    <citation type="submission" date="2016-10" db="EMBL/GenBank/DDBJ databases">
        <authorList>
            <person name="Varghese N."/>
            <person name="Submissions S."/>
        </authorList>
    </citation>
    <scope>NUCLEOTIDE SEQUENCE [LARGE SCALE GENOMIC DNA]</scope>
    <source>
        <strain evidence="3">CGMCC 1.3704</strain>
    </source>
</reference>
<dbReference type="Proteomes" id="UP000183557">
    <property type="component" value="Unassembled WGS sequence"/>
</dbReference>
<evidence type="ECO:0000313" key="2">
    <source>
        <dbReference type="EMBL" id="SFJ88547.1"/>
    </source>
</evidence>
<sequence length="194" mass="22924">MPTITTNHRPIVYDVKRNDVAFIKIYLDDLNGVQVTTSPEKADEKISAFIKKKADWIHERWEDTHKDLYTIDQLALSEEEQKIAYLGRSYRLIVEKATQQTFKFQKGKFVFHYLDGWTEEEAAEQLIRSAKQWLYEKAAEKFPSLSEVLVETEEDHTRLGKKTGQHIHLNWRLIQRSKENIQQTIEDLIQEKTC</sequence>
<dbReference type="EMBL" id="FOSB01000005">
    <property type="protein sequence ID" value="SFJ88547.1"/>
    <property type="molecule type" value="Genomic_DNA"/>
</dbReference>
<evidence type="ECO:0000313" key="3">
    <source>
        <dbReference type="Proteomes" id="UP000183557"/>
    </source>
</evidence>
<gene>
    <name evidence="2" type="ORF">SAMN04487936_10571</name>
</gene>
<keyword evidence="3" id="KW-1185">Reference proteome</keyword>